<organism evidence="9 10">
    <name type="scientific">Porites evermanni</name>
    <dbReference type="NCBI Taxonomy" id="104178"/>
    <lineage>
        <taxon>Eukaryota</taxon>
        <taxon>Metazoa</taxon>
        <taxon>Cnidaria</taxon>
        <taxon>Anthozoa</taxon>
        <taxon>Hexacorallia</taxon>
        <taxon>Scleractinia</taxon>
        <taxon>Fungiina</taxon>
        <taxon>Poritidae</taxon>
        <taxon>Porites</taxon>
    </lineage>
</organism>
<keyword evidence="10" id="KW-1185">Reference proteome</keyword>
<dbReference type="PROSITE" id="PS50023">
    <property type="entry name" value="LIM_DOMAIN_2"/>
    <property type="match status" value="2"/>
</dbReference>
<dbReference type="InterPro" id="IPR001781">
    <property type="entry name" value="Znf_LIM"/>
</dbReference>
<evidence type="ECO:0000256" key="3">
    <source>
        <dbReference type="ARBA" id="ARBA00022737"/>
    </source>
</evidence>
<name>A0ABN8MP57_9CNID</name>
<dbReference type="Pfam" id="PF00412">
    <property type="entry name" value="LIM"/>
    <property type="match status" value="2"/>
</dbReference>
<comment type="caution">
    <text evidence="9">The sequence shown here is derived from an EMBL/GenBank/DDBJ whole genome shotgun (WGS) entry which is preliminary data.</text>
</comment>
<proteinExistence type="predicted"/>
<keyword evidence="6" id="KW-0539">Nucleus</keyword>
<protein>
    <recommendedName>
        <fullName evidence="8">LIM zinc-binding domain-containing protein</fullName>
    </recommendedName>
</protein>
<evidence type="ECO:0000256" key="4">
    <source>
        <dbReference type="ARBA" id="ARBA00022833"/>
    </source>
</evidence>
<gene>
    <name evidence="9" type="ORF">PEVE_00038406</name>
</gene>
<evidence type="ECO:0000256" key="2">
    <source>
        <dbReference type="ARBA" id="ARBA00022723"/>
    </source>
</evidence>
<feature type="domain" description="LIM zinc-binding" evidence="8">
    <location>
        <begin position="119"/>
        <end position="179"/>
    </location>
</feature>
<keyword evidence="2 7" id="KW-0479">Metal-binding</keyword>
<evidence type="ECO:0000256" key="1">
    <source>
        <dbReference type="ARBA" id="ARBA00004123"/>
    </source>
</evidence>
<evidence type="ECO:0000256" key="5">
    <source>
        <dbReference type="ARBA" id="ARBA00023038"/>
    </source>
</evidence>
<dbReference type="SUPFAM" id="SSF57716">
    <property type="entry name" value="Glucocorticoid receptor-like (DNA-binding domain)"/>
    <property type="match status" value="4"/>
</dbReference>
<dbReference type="PANTHER" id="PTHR24215:SF35">
    <property type="entry name" value="MUSCLE LIM PROTEIN MLP84B"/>
    <property type="match status" value="1"/>
</dbReference>
<dbReference type="Gene3D" id="2.10.110.10">
    <property type="entry name" value="Cysteine Rich Protein"/>
    <property type="match status" value="2"/>
</dbReference>
<evidence type="ECO:0000259" key="8">
    <source>
        <dbReference type="PROSITE" id="PS50023"/>
    </source>
</evidence>
<sequence length="191" mass="20786">MANIKNREASLKLGQTNSKCARCGKTVYFAEQVFGAGKKWHKQCFKCVECNKSISSSTLRDKDGEIYCANCHTRAFGTKGYGYGIGSGVLSTDTGKAGEIVSTAPKTAPLNSNGLAPRNGCPRCNLVVYDAEKIRAVGKLFHKHCFKCVACSKGLTPTTMRDHDQEIYCRACYEINFAPKGFGFGQALSRT</sequence>
<accession>A0ABN8MP57</accession>
<keyword evidence="5 7" id="KW-0440">LIM domain</keyword>
<comment type="subcellular location">
    <subcellularLocation>
        <location evidence="1">Nucleus</location>
    </subcellularLocation>
</comment>
<dbReference type="Proteomes" id="UP001159427">
    <property type="component" value="Unassembled WGS sequence"/>
</dbReference>
<dbReference type="PROSITE" id="PS00478">
    <property type="entry name" value="LIM_DOMAIN_1"/>
    <property type="match status" value="2"/>
</dbReference>
<reference evidence="9 10" key="1">
    <citation type="submission" date="2022-05" db="EMBL/GenBank/DDBJ databases">
        <authorList>
            <consortium name="Genoscope - CEA"/>
            <person name="William W."/>
        </authorList>
    </citation>
    <scope>NUCLEOTIDE SEQUENCE [LARGE SCALE GENOMIC DNA]</scope>
</reference>
<evidence type="ECO:0000256" key="6">
    <source>
        <dbReference type="ARBA" id="ARBA00023242"/>
    </source>
</evidence>
<evidence type="ECO:0000256" key="7">
    <source>
        <dbReference type="PROSITE-ProRule" id="PRU00125"/>
    </source>
</evidence>
<keyword evidence="3" id="KW-0677">Repeat</keyword>
<feature type="domain" description="LIM zinc-binding" evidence="8">
    <location>
        <begin position="18"/>
        <end position="78"/>
    </location>
</feature>
<dbReference type="SMART" id="SM00132">
    <property type="entry name" value="LIM"/>
    <property type="match status" value="2"/>
</dbReference>
<evidence type="ECO:0000313" key="9">
    <source>
        <dbReference type="EMBL" id="CAH3030686.1"/>
    </source>
</evidence>
<dbReference type="CDD" id="cd09326">
    <property type="entry name" value="LIM_CRP_like"/>
    <property type="match status" value="2"/>
</dbReference>
<evidence type="ECO:0000313" key="10">
    <source>
        <dbReference type="Proteomes" id="UP001159427"/>
    </source>
</evidence>
<keyword evidence="4 7" id="KW-0862">Zinc</keyword>
<dbReference type="EMBL" id="CALNXI010000650">
    <property type="protein sequence ID" value="CAH3030686.1"/>
    <property type="molecule type" value="Genomic_DNA"/>
</dbReference>
<dbReference type="PANTHER" id="PTHR24215">
    <property type="entry name" value="RHO-GTPASE-ACTIVATING PROTEIN LRG1"/>
    <property type="match status" value="1"/>
</dbReference>